<evidence type="ECO:0000313" key="3">
    <source>
        <dbReference type="Proteomes" id="UP001396334"/>
    </source>
</evidence>
<evidence type="ECO:0000256" key="1">
    <source>
        <dbReference type="SAM" id="MobiDB-lite"/>
    </source>
</evidence>
<organism evidence="2 3">
    <name type="scientific">Hibiscus sabdariffa</name>
    <name type="common">roselle</name>
    <dbReference type="NCBI Taxonomy" id="183260"/>
    <lineage>
        <taxon>Eukaryota</taxon>
        <taxon>Viridiplantae</taxon>
        <taxon>Streptophyta</taxon>
        <taxon>Embryophyta</taxon>
        <taxon>Tracheophyta</taxon>
        <taxon>Spermatophyta</taxon>
        <taxon>Magnoliopsida</taxon>
        <taxon>eudicotyledons</taxon>
        <taxon>Gunneridae</taxon>
        <taxon>Pentapetalae</taxon>
        <taxon>rosids</taxon>
        <taxon>malvids</taxon>
        <taxon>Malvales</taxon>
        <taxon>Malvaceae</taxon>
        <taxon>Malvoideae</taxon>
        <taxon>Hibiscus</taxon>
    </lineage>
</organism>
<reference evidence="2 3" key="1">
    <citation type="journal article" date="2024" name="G3 (Bethesda)">
        <title>Genome assembly of Hibiscus sabdariffa L. provides insights into metabolisms of medicinal natural products.</title>
        <authorList>
            <person name="Kim T."/>
        </authorList>
    </citation>
    <scope>NUCLEOTIDE SEQUENCE [LARGE SCALE GENOMIC DNA]</scope>
    <source>
        <strain evidence="2">TK-2024</strain>
        <tissue evidence="2">Old leaves</tissue>
    </source>
</reference>
<evidence type="ECO:0000313" key="2">
    <source>
        <dbReference type="EMBL" id="KAK9043769.1"/>
    </source>
</evidence>
<gene>
    <name evidence="2" type="ORF">V6N11_072099</name>
</gene>
<accession>A0ABR2U2B7</accession>
<dbReference type="Proteomes" id="UP001396334">
    <property type="component" value="Unassembled WGS sequence"/>
</dbReference>
<comment type="caution">
    <text evidence="2">The sequence shown here is derived from an EMBL/GenBank/DDBJ whole genome shotgun (WGS) entry which is preliminary data.</text>
</comment>
<sequence length="195" mass="21434">MSELSNNLANLAIVDSEEEAICVSESDISTPFSFLHCFVEKIVFNWDISLRAPPRRQVPASPWIKHDSSDSARDSCLVNTHNQGYNQGTQMGMPIKGSRNVVLKSSNLTMEGQTFQVSDNPIQCPVLNDGLPTGGLPTIDVQMGFDSEDSPIEHSDGNKRSRKHYDSNGTSLKESEIAVEKIVSAGLIDQARREL</sequence>
<proteinExistence type="predicted"/>
<name>A0ABR2U2B7_9ROSI</name>
<protein>
    <submittedName>
        <fullName evidence="2">Uncharacterized protein</fullName>
    </submittedName>
</protein>
<feature type="region of interest" description="Disordered" evidence="1">
    <location>
        <begin position="145"/>
        <end position="172"/>
    </location>
</feature>
<dbReference type="EMBL" id="JBBPBN010000003">
    <property type="protein sequence ID" value="KAK9043769.1"/>
    <property type="molecule type" value="Genomic_DNA"/>
</dbReference>
<keyword evidence="3" id="KW-1185">Reference proteome</keyword>